<dbReference type="PANTHER" id="PTHR37318">
    <property type="entry name" value="BSL7504 PROTEIN"/>
    <property type="match status" value="1"/>
</dbReference>
<dbReference type="InterPro" id="IPR036388">
    <property type="entry name" value="WH-like_DNA-bd_sf"/>
</dbReference>
<dbReference type="HOGENOM" id="CLU_142189_0_3_11"/>
<evidence type="ECO:0000259" key="1">
    <source>
        <dbReference type="Pfam" id="PF13601"/>
    </source>
</evidence>
<protein>
    <recommendedName>
        <fullName evidence="1">Winged helix DNA-binding domain-containing protein</fullName>
    </recommendedName>
</protein>
<organism evidence="2 3">
    <name type="scientific">Corynebacterium pseudogenitalium ATCC 33035</name>
    <dbReference type="NCBI Taxonomy" id="525264"/>
    <lineage>
        <taxon>Bacteria</taxon>
        <taxon>Bacillati</taxon>
        <taxon>Actinomycetota</taxon>
        <taxon>Actinomycetes</taxon>
        <taxon>Mycobacteriales</taxon>
        <taxon>Corynebacteriaceae</taxon>
        <taxon>Corynebacterium</taxon>
    </lineage>
</organism>
<dbReference type="PANTHER" id="PTHR37318:SF1">
    <property type="entry name" value="BSL7504 PROTEIN"/>
    <property type="match status" value="1"/>
</dbReference>
<evidence type="ECO:0000313" key="3">
    <source>
        <dbReference type="Proteomes" id="UP000003020"/>
    </source>
</evidence>
<gene>
    <name evidence="2" type="ORF">HMPREF0305_12419</name>
</gene>
<dbReference type="EMBL" id="ABYQ02000015">
    <property type="protein sequence ID" value="EFQ79405.1"/>
    <property type="molecule type" value="Genomic_DNA"/>
</dbReference>
<feature type="domain" description="Winged helix DNA-binding" evidence="1">
    <location>
        <begin position="27"/>
        <end position="105"/>
    </location>
</feature>
<dbReference type="Pfam" id="PF13601">
    <property type="entry name" value="HTH_34"/>
    <property type="match status" value="1"/>
</dbReference>
<accession>E2S7B7</accession>
<reference evidence="2 3" key="1">
    <citation type="submission" date="2010-08" db="EMBL/GenBank/DDBJ databases">
        <authorList>
            <person name="Muzny D."/>
            <person name="Qin X."/>
            <person name="Buhay C."/>
            <person name="Dugan-Rocha S."/>
            <person name="Ding Y."/>
            <person name="Chen G."/>
            <person name="Hawes A."/>
            <person name="Holder M."/>
            <person name="Jhangiani S."/>
            <person name="Johnson A."/>
            <person name="Khan Z."/>
            <person name="Li Z."/>
            <person name="Liu W."/>
            <person name="Liu X."/>
            <person name="Perez L."/>
            <person name="Shen H."/>
            <person name="Wang Q."/>
            <person name="Watt J."/>
            <person name="Xi L."/>
            <person name="Xin Y."/>
            <person name="Zhou J."/>
            <person name="Deng J."/>
            <person name="Jiang H."/>
            <person name="Liu Y."/>
            <person name="Qu J."/>
            <person name="Song X.-Z."/>
            <person name="Zhang L."/>
            <person name="Villasana D."/>
            <person name="Johnson A."/>
            <person name="Liu J."/>
            <person name="Liyanage D."/>
            <person name="Lorensuhewa L."/>
            <person name="Robinson T."/>
            <person name="Song A."/>
            <person name="Song B.-B."/>
            <person name="Dinh H."/>
            <person name="Thornton R."/>
            <person name="Coyle M."/>
            <person name="Francisco L."/>
            <person name="Jackson L."/>
            <person name="Javaid M."/>
            <person name="Korchina V."/>
            <person name="Kovar C."/>
            <person name="Mata R."/>
            <person name="Mathew T."/>
            <person name="Ngo R."/>
            <person name="Nguyen L."/>
            <person name="Nguyen N."/>
            <person name="Okwuonu G."/>
            <person name="Ongeri F."/>
            <person name="Pham C."/>
            <person name="Simmons D."/>
            <person name="Wilczek-Boney K."/>
            <person name="Hale W."/>
            <person name="Jakkamsetti A."/>
            <person name="Pham P."/>
            <person name="Ruth R."/>
            <person name="San Lucas F."/>
            <person name="Warren J."/>
            <person name="Zhang J."/>
            <person name="Zhao Z."/>
            <person name="Zhou C."/>
            <person name="Zhu D."/>
            <person name="Lee S."/>
            <person name="Bess C."/>
            <person name="Blankenburg K."/>
            <person name="Forbes L."/>
            <person name="Fu Q."/>
            <person name="Gubbala S."/>
            <person name="Hirani K."/>
            <person name="Jayaseelan J.C."/>
            <person name="Lara F."/>
            <person name="Munidasa M."/>
            <person name="Palculict T."/>
            <person name="Patil S."/>
            <person name="Pu L.-L."/>
            <person name="Saada N."/>
            <person name="Tang L."/>
            <person name="Weissenberger G."/>
            <person name="Zhu Y."/>
            <person name="Hemphill L."/>
            <person name="Shang Y."/>
            <person name="Youmans B."/>
            <person name="Ayvaz T."/>
            <person name="Ross M."/>
            <person name="Santibanez J."/>
            <person name="Aqrawi P."/>
            <person name="Gross S."/>
            <person name="Joshi V."/>
            <person name="Fowler G."/>
            <person name="Nazareth L."/>
            <person name="Reid J."/>
            <person name="Worley K."/>
            <person name="Petrosino J."/>
            <person name="Highlander S."/>
            <person name="Gibbs R."/>
        </authorList>
    </citation>
    <scope>NUCLEOTIDE SEQUENCE [LARGE SCALE GENOMIC DNA]</scope>
    <source>
        <strain evidence="2 3">ATCC 33035</strain>
    </source>
</reference>
<sequence length="114" mass="12804">MENESRPIMDMKQALIGLNPLFHSPNRLAIVSCLASVDTATYQVLKEYLGLSYPSLSKNISTLEEAEIVSVSKNFIGKKPETNLAITRKGRRSFEEYLACLDQIVTGFRAYDDK</sequence>
<dbReference type="Proteomes" id="UP000003020">
    <property type="component" value="Unassembled WGS sequence"/>
</dbReference>
<dbReference type="Gene3D" id="1.10.10.10">
    <property type="entry name" value="Winged helix-like DNA-binding domain superfamily/Winged helix DNA-binding domain"/>
    <property type="match status" value="1"/>
</dbReference>
<keyword evidence="3" id="KW-1185">Reference proteome</keyword>
<proteinExistence type="predicted"/>
<dbReference type="InterPro" id="IPR036390">
    <property type="entry name" value="WH_DNA-bd_sf"/>
</dbReference>
<comment type="caution">
    <text evidence="2">The sequence shown here is derived from an EMBL/GenBank/DDBJ whole genome shotgun (WGS) entry which is preliminary data.</text>
</comment>
<dbReference type="AlphaFoldDB" id="E2S7B7"/>
<evidence type="ECO:0000313" key="2">
    <source>
        <dbReference type="EMBL" id="EFQ79405.1"/>
    </source>
</evidence>
<dbReference type="eggNOG" id="COG1846">
    <property type="taxonomic scope" value="Bacteria"/>
</dbReference>
<name>E2S7B7_9CORY</name>
<dbReference type="SUPFAM" id="SSF46785">
    <property type="entry name" value="Winged helix' DNA-binding domain"/>
    <property type="match status" value="1"/>
</dbReference>
<dbReference type="InterPro" id="IPR027395">
    <property type="entry name" value="WH_DNA-bd_dom"/>
</dbReference>